<dbReference type="InterPro" id="IPR043934">
    <property type="entry name" value="SidE_DUB"/>
</dbReference>
<accession>A0A378LV35</accession>
<dbReference type="InterPro" id="IPR041517">
    <property type="entry name" value="DEGP_PDZ"/>
</dbReference>
<dbReference type="Pfam" id="PF13365">
    <property type="entry name" value="Trypsin_2"/>
    <property type="match status" value="1"/>
</dbReference>
<dbReference type="GO" id="GO:0006508">
    <property type="term" value="P:proteolysis"/>
    <property type="evidence" value="ECO:0007669"/>
    <property type="project" value="UniProtKB-KW"/>
</dbReference>
<dbReference type="STRING" id="1122170.GCA_000701265_01317"/>
<dbReference type="InterPro" id="IPR046449">
    <property type="entry name" value="DEGP_PDZ_sf"/>
</dbReference>
<evidence type="ECO:0000256" key="1">
    <source>
        <dbReference type="ARBA" id="ARBA00022670"/>
    </source>
</evidence>
<dbReference type="PANTHER" id="PTHR45980">
    <property type="match status" value="1"/>
</dbReference>
<feature type="domain" description="Protease Do-like PDZ" evidence="5">
    <location>
        <begin position="836"/>
        <end position="978"/>
    </location>
</feature>
<evidence type="ECO:0000256" key="4">
    <source>
        <dbReference type="SAM" id="MobiDB-lite"/>
    </source>
</evidence>
<dbReference type="EMBL" id="UGPB01000001">
    <property type="protein sequence ID" value="STY31344.1"/>
    <property type="molecule type" value="Genomic_DNA"/>
</dbReference>
<feature type="region of interest" description="Disordered" evidence="4">
    <location>
        <begin position="1209"/>
        <end position="1244"/>
    </location>
</feature>
<dbReference type="Pfam" id="PF19049">
    <property type="entry name" value="SidE_DUB"/>
    <property type="match status" value="1"/>
</dbReference>
<keyword evidence="3" id="KW-0720">Serine protease</keyword>
<dbReference type="GO" id="GO:0004252">
    <property type="term" value="F:serine-type endopeptidase activity"/>
    <property type="evidence" value="ECO:0007669"/>
    <property type="project" value="InterPro"/>
</dbReference>
<keyword evidence="8" id="KW-1185">Reference proteome</keyword>
<dbReference type="SUPFAM" id="SSF50156">
    <property type="entry name" value="PDZ domain-like"/>
    <property type="match status" value="1"/>
</dbReference>
<dbReference type="InterPro" id="IPR001940">
    <property type="entry name" value="Peptidase_S1C"/>
</dbReference>
<dbReference type="RefSeq" id="WP_031566358.1">
    <property type="nucleotide sequence ID" value="NZ_CAAAIS010000006.1"/>
</dbReference>
<feature type="compositionally biased region" description="Basic and acidic residues" evidence="4">
    <location>
        <begin position="1"/>
        <end position="21"/>
    </location>
</feature>
<keyword evidence="2 7" id="KW-0378">Hydrolase</keyword>
<dbReference type="Gene3D" id="2.30.42.10">
    <property type="match status" value="1"/>
</dbReference>
<evidence type="ECO:0000256" key="3">
    <source>
        <dbReference type="ARBA" id="ARBA00022825"/>
    </source>
</evidence>
<feature type="region of interest" description="Disordered" evidence="4">
    <location>
        <begin position="1275"/>
        <end position="1367"/>
    </location>
</feature>
<evidence type="ECO:0000256" key="2">
    <source>
        <dbReference type="ARBA" id="ARBA00022801"/>
    </source>
</evidence>
<name>A0A378LV35_9GAMM</name>
<dbReference type="EC" id="3.4.21.107" evidence="7"/>
<feature type="region of interest" description="Disordered" evidence="4">
    <location>
        <begin position="1"/>
        <end position="48"/>
    </location>
</feature>
<feature type="compositionally biased region" description="Polar residues" evidence="4">
    <location>
        <begin position="23"/>
        <end position="41"/>
    </location>
</feature>
<dbReference type="PRINTS" id="PR00834">
    <property type="entry name" value="PROTEASES2C"/>
</dbReference>
<dbReference type="Gene3D" id="2.40.10.10">
    <property type="entry name" value="Trypsin-like serine proteases"/>
    <property type="match status" value="2"/>
</dbReference>
<dbReference type="PANTHER" id="PTHR45980:SF9">
    <property type="entry name" value="PROTEASE DO-LIKE 10, MITOCHONDRIAL-RELATED"/>
    <property type="match status" value="1"/>
</dbReference>
<evidence type="ECO:0000313" key="8">
    <source>
        <dbReference type="Proteomes" id="UP000255297"/>
    </source>
</evidence>
<dbReference type="InterPro" id="IPR036034">
    <property type="entry name" value="PDZ_sf"/>
</dbReference>
<dbReference type="SUPFAM" id="SSF50494">
    <property type="entry name" value="Trypsin-like serine proteases"/>
    <property type="match status" value="1"/>
</dbReference>
<sequence>MSNDKMDIYQGSKEKNQDKQKKVQQSDTETSPTHDSNTSKEFTAHDFSHLAENEHYRYAPNSKKVGHAVITKEGEQTVALQYELPKVDDEETPTVRPLINIEAIQPYPGMHRFRAQTPDNFTPMYGKRSIYGKVGDKDEEDPIQIVCFSPSPQEGKQPFWGSIKETPLFNGKLKKSVKKELEKELAEIGEVTKGGHDLTVDHDSVPERDLIKTRTPDQNTVMGESARDAYQNFFEKMTDELHPEMKKRLKRAFEADIKDNFSKNSYRPEWLHLYGWSLMPMSQNPQKKDNLGAAPKWANTQMMILERIVKWFAINAPESLLTIKPKFEMLLDSELVKHIDFSVRVKIKERYVELIQSIDPFLAYPLFPKASDLAQGAAVTYNILNKIDPVSKQTVKGAKSKGDEGLSTISSKKIGSILTKTKTIKRSPAKVSPQEKSPEEEVQLELSQPEPRQVRQENRAKKAIQGNVSEQSSAQQRATARKEEDSEEEELIQPPKKRSKFPTQNKHERSVVQVYSDYFVADYDNPWRGPESASCSGSGFIVQDPSSDKKYIMTNAHVAENTTFLQVRLANNRIKKYEAKVKCVSYQCDLALLEVEDPEFNDLVDPVALGEMVSLRDRIMVVGFPMGGTEISLSKGIVSRIQMDSYSMSGQNLLQAQVDAAVNPGNSGGPVFIGDKVVGVAFQGYGGHQGLNYIIPIPIMQHFLTEALSGKPYRGFPTIPVITEEIENPSEREFYKMGKRSGIRVLKVDNLSDAYNKLKPDDIILAIEGLPISNEGTVDIPDIGNCIDFYHMTQAKFIGDSVRLNILRRKPDTDTVEELEVDVLLDTILGDTEKVSVAEHDKLPTYYINSGICFVPLTRNYMEGNGCDFEEMHLVEENCSLPDAPKKNPNEQIIVINTIFNCKETQGYEKHIRSIVKEINGQPINNIHDVVRAMEANKEKRHVISLASKSKIVIPNMSAQEHAQLLKRNHIAQDRSTDLNSTPMKEKTVSSPKMAAPKKAELYVEDMELTQSGMHALFARMGYPGIISGSIYNGNPTIDIEALNHQGFMPVLTDVGQSNVSGHWIMLMRGCNNEYFIFDPMGQASGKNYVDDLASQLPRGSRLSVIPTEAGLNRGLCGYWVASTGLRIHSALNQPTPISISILGKVFSEEMRDELANNGFMKIITWLQSVTSQFSGAPSKKLIDARELRQESELKNRAEIISPIPIKPIPSGFFSRPPQDSEKKAVQSRKRRHIVESDEEEEQTILSDIEEVDLTRDMLPGLKRYQQKINEMEERYKDLPEDEEDEEDYAASDESDFSEEENETDDQSMELDSSGSEEEAVDIKSKNKNSQKSQHLNPRTQRHGFFKRRADDVDEEEPNHRKRARYG</sequence>
<reference evidence="7 8" key="1">
    <citation type="submission" date="2018-06" db="EMBL/GenBank/DDBJ databases">
        <authorList>
            <consortium name="Pathogen Informatics"/>
            <person name="Doyle S."/>
        </authorList>
    </citation>
    <scope>NUCLEOTIDE SEQUENCE [LARGE SCALE GENOMIC DNA]</scope>
    <source>
        <strain evidence="7 8">NCTC11532</strain>
    </source>
</reference>
<dbReference type="InterPro" id="IPR043504">
    <property type="entry name" value="Peptidase_S1_PA_chymotrypsin"/>
</dbReference>
<dbReference type="GO" id="GO:0016579">
    <property type="term" value="P:protein deubiquitination"/>
    <property type="evidence" value="ECO:0007669"/>
    <property type="project" value="InterPro"/>
</dbReference>
<organism evidence="7 8">
    <name type="scientific">Legionella wadsworthii</name>
    <dbReference type="NCBI Taxonomy" id="28088"/>
    <lineage>
        <taxon>Bacteria</taxon>
        <taxon>Pseudomonadati</taxon>
        <taxon>Pseudomonadota</taxon>
        <taxon>Gammaproteobacteria</taxon>
        <taxon>Legionellales</taxon>
        <taxon>Legionellaceae</taxon>
        <taxon>Legionella</taxon>
    </lineage>
</organism>
<dbReference type="OrthoDB" id="9758917at2"/>
<evidence type="ECO:0000259" key="6">
    <source>
        <dbReference type="Pfam" id="PF19049"/>
    </source>
</evidence>
<gene>
    <name evidence="7" type="primary">mucD</name>
    <name evidence="7" type="ORF">NCTC11532_02853</name>
</gene>
<dbReference type="InterPro" id="IPR009003">
    <property type="entry name" value="Peptidase_S1_PA"/>
</dbReference>
<dbReference type="Proteomes" id="UP000255297">
    <property type="component" value="Unassembled WGS sequence"/>
</dbReference>
<dbReference type="Pfam" id="PF17815">
    <property type="entry name" value="PDZ_3"/>
    <property type="match status" value="1"/>
</dbReference>
<dbReference type="Gene3D" id="3.20.190.20">
    <property type="match status" value="1"/>
</dbReference>
<feature type="domain" description="SidE DUB" evidence="6">
    <location>
        <begin position="1003"/>
        <end position="1171"/>
    </location>
</feature>
<evidence type="ECO:0000313" key="7">
    <source>
        <dbReference type="EMBL" id="STY31344.1"/>
    </source>
</evidence>
<feature type="compositionally biased region" description="Polar residues" evidence="4">
    <location>
        <begin position="466"/>
        <end position="478"/>
    </location>
</feature>
<evidence type="ECO:0000259" key="5">
    <source>
        <dbReference type="Pfam" id="PF17815"/>
    </source>
</evidence>
<proteinExistence type="predicted"/>
<keyword evidence="1" id="KW-0645">Protease</keyword>
<feature type="compositionally biased region" description="Acidic residues" evidence="4">
    <location>
        <begin position="1280"/>
        <end position="1320"/>
    </location>
</feature>
<feature type="region of interest" description="Disordered" evidence="4">
    <location>
        <begin position="424"/>
        <end position="507"/>
    </location>
</feature>
<protein>
    <submittedName>
        <fullName evidence="7">Sid related protein</fullName>
        <ecNumber evidence="7">3.4.21.107</ecNumber>
    </submittedName>
</protein>